<feature type="chain" id="PRO_5013587592" description="Secreted protein" evidence="1">
    <location>
        <begin position="25"/>
        <end position="99"/>
    </location>
</feature>
<protein>
    <recommendedName>
        <fullName evidence="4">Secreted protein</fullName>
    </recommendedName>
</protein>
<dbReference type="AlphaFoldDB" id="A0A2H0M031"/>
<organism evidence="2 3">
    <name type="scientific">Candidatus Ghiorseimicrobium undicola</name>
    <dbReference type="NCBI Taxonomy" id="1974746"/>
    <lineage>
        <taxon>Bacteria</taxon>
        <taxon>Pseudomonadati</taxon>
        <taxon>Candidatus Omnitrophota</taxon>
        <taxon>Candidatus Ghiorseimicrobium</taxon>
    </lineage>
</organism>
<evidence type="ECO:0000313" key="3">
    <source>
        <dbReference type="Proteomes" id="UP000229641"/>
    </source>
</evidence>
<sequence>MKNLKSLMTVILILTLLPVGSVFAGDSKTIAITCTIPAIPGVNAPLLEAEAHEATADDAYSNDTQGGEVTAMASQEAEVEVSEQVSEFASVKVCTYCEK</sequence>
<name>A0A2H0M031_9BACT</name>
<dbReference type="Proteomes" id="UP000229641">
    <property type="component" value="Unassembled WGS sequence"/>
</dbReference>
<comment type="caution">
    <text evidence="2">The sequence shown here is derived from an EMBL/GenBank/DDBJ whole genome shotgun (WGS) entry which is preliminary data.</text>
</comment>
<gene>
    <name evidence="2" type="ORF">COV72_00275</name>
</gene>
<accession>A0A2H0M031</accession>
<keyword evidence="1" id="KW-0732">Signal</keyword>
<evidence type="ECO:0000256" key="1">
    <source>
        <dbReference type="SAM" id="SignalP"/>
    </source>
</evidence>
<reference evidence="2 3" key="1">
    <citation type="submission" date="2017-09" db="EMBL/GenBank/DDBJ databases">
        <title>Depth-based differentiation of microbial function through sediment-hosted aquifers and enrichment of novel symbionts in the deep terrestrial subsurface.</title>
        <authorList>
            <person name="Probst A.J."/>
            <person name="Ladd B."/>
            <person name="Jarett J.K."/>
            <person name="Geller-Mcgrath D.E."/>
            <person name="Sieber C.M."/>
            <person name="Emerson J.B."/>
            <person name="Anantharaman K."/>
            <person name="Thomas B.C."/>
            <person name="Malmstrom R."/>
            <person name="Stieglmeier M."/>
            <person name="Klingl A."/>
            <person name="Woyke T."/>
            <person name="Ryan C.M."/>
            <person name="Banfield J.F."/>
        </authorList>
    </citation>
    <scope>NUCLEOTIDE SEQUENCE [LARGE SCALE GENOMIC DNA]</scope>
    <source>
        <strain evidence="2">CG11_big_fil_rev_8_21_14_0_20_42_13</strain>
    </source>
</reference>
<proteinExistence type="predicted"/>
<evidence type="ECO:0000313" key="2">
    <source>
        <dbReference type="EMBL" id="PIQ89982.1"/>
    </source>
</evidence>
<evidence type="ECO:0008006" key="4">
    <source>
        <dbReference type="Google" id="ProtNLM"/>
    </source>
</evidence>
<feature type="signal peptide" evidence="1">
    <location>
        <begin position="1"/>
        <end position="24"/>
    </location>
</feature>
<dbReference type="EMBL" id="PCWA01000007">
    <property type="protein sequence ID" value="PIQ89982.1"/>
    <property type="molecule type" value="Genomic_DNA"/>
</dbReference>